<keyword evidence="3" id="KW-0326">Glycosidase</keyword>
<dbReference type="EMBL" id="VBPB01000220">
    <property type="protein sequence ID" value="TMQ70515.1"/>
    <property type="molecule type" value="Genomic_DNA"/>
</dbReference>
<dbReference type="PANTHER" id="PTHR10353">
    <property type="entry name" value="GLYCOSYL HYDROLASE"/>
    <property type="match status" value="1"/>
</dbReference>
<dbReference type="InterPro" id="IPR033132">
    <property type="entry name" value="GH_1_N_CS"/>
</dbReference>
<dbReference type="Gene3D" id="3.20.20.80">
    <property type="entry name" value="Glycosidases"/>
    <property type="match status" value="1"/>
</dbReference>
<keyword evidence="2 5" id="KW-0378">Hydrolase</keyword>
<dbReference type="PANTHER" id="PTHR10353:SF209">
    <property type="entry name" value="GALACTOLIPID GALACTOSYLTRANSFERASE SFR2, CHLOROPLASTIC"/>
    <property type="match status" value="1"/>
</dbReference>
<reference evidence="5 6" key="1">
    <citation type="journal article" date="2019" name="Nat. Microbiol.">
        <title>Mediterranean grassland soil C-N compound turnover is dependent on rainfall and depth, and is mediated by genomically divergent microorganisms.</title>
        <authorList>
            <person name="Diamond S."/>
            <person name="Andeer P.F."/>
            <person name="Li Z."/>
            <person name="Crits-Christoph A."/>
            <person name="Burstein D."/>
            <person name="Anantharaman K."/>
            <person name="Lane K.R."/>
            <person name="Thomas B.C."/>
            <person name="Pan C."/>
            <person name="Northen T.R."/>
            <person name="Banfield J.F."/>
        </authorList>
    </citation>
    <scope>NUCLEOTIDE SEQUENCE [LARGE SCALE GENOMIC DNA]</scope>
    <source>
        <strain evidence="5">WS_11</strain>
    </source>
</reference>
<name>A0A538U3R3_UNCEI</name>
<comment type="similarity">
    <text evidence="1 4">Belongs to the glycosyl hydrolase 1 family.</text>
</comment>
<dbReference type="InterPro" id="IPR017853">
    <property type="entry name" value="GH"/>
</dbReference>
<comment type="caution">
    <text evidence="5">The sequence shown here is derived from an EMBL/GenBank/DDBJ whole genome shotgun (WGS) entry which is preliminary data.</text>
</comment>
<dbReference type="PROSITE" id="PS00653">
    <property type="entry name" value="GLYCOSYL_HYDROL_F1_2"/>
    <property type="match status" value="1"/>
</dbReference>
<organism evidence="5 6">
    <name type="scientific">Eiseniibacteriota bacterium</name>
    <dbReference type="NCBI Taxonomy" id="2212470"/>
    <lineage>
        <taxon>Bacteria</taxon>
        <taxon>Candidatus Eiseniibacteriota</taxon>
    </lineage>
</organism>
<evidence type="ECO:0000256" key="4">
    <source>
        <dbReference type="RuleBase" id="RU003690"/>
    </source>
</evidence>
<dbReference type="AlphaFoldDB" id="A0A538U3R3"/>
<gene>
    <name evidence="5" type="ORF">E6K81_12435</name>
</gene>
<sequence length="243" mass="27818">MSGVVHRFPDGFLWGAATSAHQVEGGNRWNDWWRFEQQPGAIRDGTVSGEACRHYQRFDEDFALAAADAHRAHRLSLEWSRIEPERGHIDAVAVAHYHAVLASLRRHGLKPVVTLHHFTNPLWIADRGGWENRETIDRFAEFVRFCAREYGGEVDWWCTINEPEVYAFHAYAEGLWPPCQRDPSAALAVMAHMLEAHGRAYRILHAEDTRDADGDGQAARVGFAKSLWPLEPLRWWFPPDAMQ</sequence>
<evidence type="ECO:0000313" key="6">
    <source>
        <dbReference type="Proteomes" id="UP000319771"/>
    </source>
</evidence>
<evidence type="ECO:0000256" key="1">
    <source>
        <dbReference type="ARBA" id="ARBA00010838"/>
    </source>
</evidence>
<evidence type="ECO:0000256" key="3">
    <source>
        <dbReference type="ARBA" id="ARBA00023295"/>
    </source>
</evidence>
<feature type="non-terminal residue" evidence="5">
    <location>
        <position position="243"/>
    </location>
</feature>
<dbReference type="GO" id="GO:0005975">
    <property type="term" value="P:carbohydrate metabolic process"/>
    <property type="evidence" value="ECO:0007669"/>
    <property type="project" value="InterPro"/>
</dbReference>
<protein>
    <submittedName>
        <fullName evidence="5">Glycoside hydrolase family 1 protein</fullName>
    </submittedName>
</protein>
<accession>A0A538U3R3</accession>
<dbReference type="Proteomes" id="UP000319771">
    <property type="component" value="Unassembled WGS sequence"/>
</dbReference>
<dbReference type="SUPFAM" id="SSF51445">
    <property type="entry name" value="(Trans)glycosidases"/>
    <property type="match status" value="1"/>
</dbReference>
<dbReference type="Pfam" id="PF00232">
    <property type="entry name" value="Glyco_hydro_1"/>
    <property type="match status" value="1"/>
</dbReference>
<dbReference type="InterPro" id="IPR001360">
    <property type="entry name" value="Glyco_hydro_1"/>
</dbReference>
<dbReference type="GO" id="GO:0008422">
    <property type="term" value="F:beta-glucosidase activity"/>
    <property type="evidence" value="ECO:0007669"/>
    <property type="project" value="TreeGrafter"/>
</dbReference>
<proteinExistence type="inferred from homology"/>
<evidence type="ECO:0000313" key="5">
    <source>
        <dbReference type="EMBL" id="TMQ70515.1"/>
    </source>
</evidence>
<evidence type="ECO:0000256" key="2">
    <source>
        <dbReference type="ARBA" id="ARBA00022801"/>
    </source>
</evidence>